<keyword evidence="1" id="KW-0812">Transmembrane</keyword>
<keyword evidence="3" id="KW-1185">Reference proteome</keyword>
<evidence type="ECO:0000313" key="3">
    <source>
        <dbReference type="Proteomes" id="UP000593735"/>
    </source>
</evidence>
<keyword evidence="1" id="KW-1133">Transmembrane helix</keyword>
<keyword evidence="1" id="KW-0472">Membrane</keyword>
<dbReference type="EMBL" id="CP063767">
    <property type="protein sequence ID" value="QOY61527.1"/>
    <property type="molecule type" value="Genomic_DNA"/>
</dbReference>
<accession>A0A7S7MA30</accession>
<dbReference type="AlphaFoldDB" id="A0A7S7MA30"/>
<name>A0A7S7MA30_9ACTN</name>
<organism evidence="2 3">
    <name type="scientific">Thermophilibacter immobilis</name>
    <dbReference type="NCBI Taxonomy" id="2779519"/>
    <lineage>
        <taxon>Bacteria</taxon>
        <taxon>Bacillati</taxon>
        <taxon>Actinomycetota</taxon>
        <taxon>Coriobacteriia</taxon>
        <taxon>Coriobacteriales</taxon>
        <taxon>Atopobiaceae</taxon>
        <taxon>Thermophilibacter</taxon>
    </lineage>
</organism>
<feature type="transmembrane region" description="Helical" evidence="1">
    <location>
        <begin position="63"/>
        <end position="82"/>
    </location>
</feature>
<protein>
    <submittedName>
        <fullName evidence="2">Uncharacterized protein</fullName>
    </submittedName>
</protein>
<dbReference type="KEGG" id="tio:INP52_02145"/>
<sequence length="107" mass="11200">MDGLSIGGFCLVACGILTVAWGATKVPVSLMSPDFMSFATGGIVPLAAGLCMVGMVPPALRVAGIWLAALTTMAYVYSLPGMDLMVKFIGFVPAVALGVWLTLRFWK</sequence>
<evidence type="ECO:0000313" key="2">
    <source>
        <dbReference type="EMBL" id="QOY61527.1"/>
    </source>
</evidence>
<reference evidence="2 3" key="1">
    <citation type="submission" date="2020-10" db="EMBL/GenBank/DDBJ databases">
        <title>Olsenella immobilis sp.nov., isolated from the mud in a fermentation cellar used for the production of Chinese strong-flavoured liquor.</title>
        <authorList>
            <person name="Lu L."/>
        </authorList>
    </citation>
    <scope>NUCLEOTIDE SEQUENCE [LARGE SCALE GENOMIC DNA]</scope>
    <source>
        <strain evidence="2 3">LZLJ-2</strain>
    </source>
</reference>
<feature type="transmembrane region" description="Helical" evidence="1">
    <location>
        <begin position="38"/>
        <end position="56"/>
    </location>
</feature>
<dbReference type="Proteomes" id="UP000593735">
    <property type="component" value="Chromosome"/>
</dbReference>
<gene>
    <name evidence="2" type="ORF">INP52_02145</name>
</gene>
<feature type="transmembrane region" description="Helical" evidence="1">
    <location>
        <begin position="88"/>
        <end position="106"/>
    </location>
</feature>
<proteinExistence type="predicted"/>
<evidence type="ECO:0000256" key="1">
    <source>
        <dbReference type="SAM" id="Phobius"/>
    </source>
</evidence>